<feature type="transmembrane region" description="Helical" evidence="1">
    <location>
        <begin position="40"/>
        <end position="58"/>
    </location>
</feature>
<dbReference type="HOGENOM" id="CLU_176911_0_0_9"/>
<dbReference type="OrthoDB" id="2428268at2"/>
<accession>A0A089LBS6</accession>
<evidence type="ECO:0000313" key="3">
    <source>
        <dbReference type="Proteomes" id="UP000029518"/>
    </source>
</evidence>
<evidence type="ECO:0000313" key="2">
    <source>
        <dbReference type="EMBL" id="AIQ56608.1"/>
    </source>
</evidence>
<dbReference type="AlphaFoldDB" id="A0A089LBS6"/>
<dbReference type="KEGG" id="pbd:PBOR_06395"/>
<dbReference type="Proteomes" id="UP000029518">
    <property type="component" value="Chromosome"/>
</dbReference>
<keyword evidence="1" id="KW-0472">Membrane</keyword>
<protein>
    <submittedName>
        <fullName evidence="2">Uncharacterized protein</fullName>
    </submittedName>
</protein>
<proteinExistence type="predicted"/>
<evidence type="ECO:0000256" key="1">
    <source>
        <dbReference type="SAM" id="Phobius"/>
    </source>
</evidence>
<keyword evidence="3" id="KW-1185">Reference proteome</keyword>
<reference evidence="2" key="1">
    <citation type="submission" date="2014-08" db="EMBL/GenBank/DDBJ databases">
        <title>Comparative genomics of the Paenibacillus odorifer group.</title>
        <authorList>
            <person name="den Bakker H.C."/>
            <person name="Tsai Y.-C.Y.-C."/>
            <person name="Martin N."/>
            <person name="Korlach J."/>
            <person name="Wiedmann M."/>
        </authorList>
    </citation>
    <scope>NUCLEOTIDE SEQUENCE [LARGE SCALE GENOMIC DNA]</scope>
    <source>
        <strain evidence="2">DSM 13188</strain>
    </source>
</reference>
<gene>
    <name evidence="2" type="ORF">PBOR_06395</name>
</gene>
<organism evidence="2 3">
    <name type="scientific">Paenibacillus borealis</name>
    <dbReference type="NCBI Taxonomy" id="160799"/>
    <lineage>
        <taxon>Bacteria</taxon>
        <taxon>Bacillati</taxon>
        <taxon>Bacillota</taxon>
        <taxon>Bacilli</taxon>
        <taxon>Bacillales</taxon>
        <taxon>Paenibacillaceae</taxon>
        <taxon>Paenibacillus</taxon>
    </lineage>
</organism>
<dbReference type="EMBL" id="CP009285">
    <property type="protein sequence ID" value="AIQ56608.1"/>
    <property type="molecule type" value="Genomic_DNA"/>
</dbReference>
<dbReference type="RefSeq" id="WP_042210924.1">
    <property type="nucleotide sequence ID" value="NZ_CP009285.1"/>
</dbReference>
<feature type="transmembrane region" description="Helical" evidence="1">
    <location>
        <begin position="79"/>
        <end position="101"/>
    </location>
</feature>
<keyword evidence="1" id="KW-0812">Transmembrane</keyword>
<sequence>MSKLATFIAEMLRLVVLLILTLFLLGSLEQSIFKMLYGWTGYMYTAAIGNFLLFFVMYRNYWQFKGWYKSEKNQKLKPVWTRTLAVLSLLLILLPFGVPFVM</sequence>
<name>A0A089LBS6_PAEBO</name>
<keyword evidence="1" id="KW-1133">Transmembrane helix</keyword>